<feature type="region of interest" description="Disordered" evidence="5">
    <location>
        <begin position="44"/>
        <end position="81"/>
    </location>
</feature>
<feature type="compositionally biased region" description="Low complexity" evidence="5">
    <location>
        <begin position="243"/>
        <end position="271"/>
    </location>
</feature>
<keyword evidence="8" id="KW-1185">Reference proteome</keyword>
<dbReference type="InterPro" id="IPR036443">
    <property type="entry name" value="Znf_RanBP2_sf"/>
</dbReference>
<dbReference type="OrthoDB" id="6367910at2759"/>
<dbReference type="EMBL" id="NIVC01000814">
    <property type="protein sequence ID" value="PAA76546.1"/>
    <property type="molecule type" value="Genomic_DNA"/>
</dbReference>
<evidence type="ECO:0000256" key="2">
    <source>
        <dbReference type="ARBA" id="ARBA00022771"/>
    </source>
</evidence>
<dbReference type="Proteomes" id="UP000215902">
    <property type="component" value="Unassembled WGS sequence"/>
</dbReference>
<feature type="compositionally biased region" description="Low complexity" evidence="5">
    <location>
        <begin position="387"/>
        <end position="401"/>
    </location>
</feature>
<dbReference type="PROSITE" id="PS01358">
    <property type="entry name" value="ZF_RANBP2_1"/>
    <property type="match status" value="1"/>
</dbReference>
<dbReference type="GO" id="GO:0008270">
    <property type="term" value="F:zinc ion binding"/>
    <property type="evidence" value="ECO:0007669"/>
    <property type="project" value="UniProtKB-KW"/>
</dbReference>
<accession>A0A267FS04</accession>
<feature type="compositionally biased region" description="Pro residues" evidence="5">
    <location>
        <begin position="108"/>
        <end position="120"/>
    </location>
</feature>
<feature type="domain" description="RanBP2-type" evidence="6">
    <location>
        <begin position="339"/>
        <end position="368"/>
    </location>
</feature>
<feature type="region of interest" description="Disordered" evidence="5">
    <location>
        <begin position="387"/>
        <end position="408"/>
    </location>
</feature>
<organism evidence="7 8">
    <name type="scientific">Macrostomum lignano</name>
    <dbReference type="NCBI Taxonomy" id="282301"/>
    <lineage>
        <taxon>Eukaryota</taxon>
        <taxon>Metazoa</taxon>
        <taxon>Spiralia</taxon>
        <taxon>Lophotrochozoa</taxon>
        <taxon>Platyhelminthes</taxon>
        <taxon>Rhabditophora</taxon>
        <taxon>Macrostomorpha</taxon>
        <taxon>Macrostomida</taxon>
        <taxon>Macrostomidae</taxon>
        <taxon>Macrostomum</taxon>
    </lineage>
</organism>
<feature type="region of interest" description="Disordered" evidence="5">
    <location>
        <begin position="219"/>
        <end position="335"/>
    </location>
</feature>
<evidence type="ECO:0000313" key="8">
    <source>
        <dbReference type="Proteomes" id="UP000215902"/>
    </source>
</evidence>
<keyword evidence="3" id="KW-0862">Zinc</keyword>
<proteinExistence type="predicted"/>
<evidence type="ECO:0000259" key="6">
    <source>
        <dbReference type="PROSITE" id="PS50199"/>
    </source>
</evidence>
<dbReference type="InterPro" id="IPR001876">
    <property type="entry name" value="Znf_RanBP2"/>
</dbReference>
<dbReference type="SUPFAM" id="SSF90209">
    <property type="entry name" value="Ran binding protein zinc finger-like"/>
    <property type="match status" value="1"/>
</dbReference>
<gene>
    <name evidence="7" type="ORF">BOX15_Mlig014468g2</name>
</gene>
<protein>
    <recommendedName>
        <fullName evidence="6">RanBP2-type domain-containing protein</fullName>
    </recommendedName>
</protein>
<dbReference type="Gene3D" id="2.30.30.380">
    <property type="entry name" value="Zn-finger domain of Sec23/24"/>
    <property type="match status" value="1"/>
</dbReference>
<evidence type="ECO:0000313" key="7">
    <source>
        <dbReference type="EMBL" id="PAA76546.1"/>
    </source>
</evidence>
<sequence>MDSSTEQRLRVEFPHASPDLIRNLLQSGIGLEACRVALRIPNGGGGGGGGMPRWPPSSQPNLLSQSGDRGSGDGLLSLDTENLPHDTEMQRYLQPHSPLTSNSSSPLRPVPPAHQPPPPTSSHSARSPAPSFAACPTSPETAHLSLQQKRLHHLQCQRRTSSQQLFKLQSDLSNMRDLLQALQTCHRNRDRHAAGINSDCCFEVLVNELRYELRRSCPPPPSLHPATSAAQRQQPPPLPPPRLQQQPSLTSLSSVSSNASSNAAGNSPATSERLQHQHQHRYLHQVSSPAGPQHGTRQQPADMARSAPQTPVVPSQHPLQVRQHQSIAEDDSAAAGAGAASTWQCHKCTFENHPDLKECEMCNTPKAPAFVGGHPFCIGDGCVCRSGADSGDGSSQQQRQQRVGEQPL</sequence>
<feature type="compositionally biased region" description="Polar residues" evidence="5">
    <location>
        <begin position="286"/>
        <end position="299"/>
    </location>
</feature>
<feature type="region of interest" description="Disordered" evidence="5">
    <location>
        <begin position="95"/>
        <end position="141"/>
    </location>
</feature>
<dbReference type="SMART" id="SM00547">
    <property type="entry name" value="ZnF_RBZ"/>
    <property type="match status" value="1"/>
</dbReference>
<comment type="caution">
    <text evidence="7">The sequence shown here is derived from an EMBL/GenBank/DDBJ whole genome shotgun (WGS) entry which is preliminary data.</text>
</comment>
<evidence type="ECO:0000256" key="1">
    <source>
        <dbReference type="ARBA" id="ARBA00022723"/>
    </source>
</evidence>
<reference evidence="7 8" key="1">
    <citation type="submission" date="2017-06" db="EMBL/GenBank/DDBJ databases">
        <title>A platform for efficient transgenesis in Macrostomum lignano, a flatworm model organism for stem cell research.</title>
        <authorList>
            <person name="Berezikov E."/>
        </authorList>
    </citation>
    <scope>NUCLEOTIDE SEQUENCE [LARGE SCALE GENOMIC DNA]</scope>
    <source>
        <strain evidence="7">DV1</strain>
        <tissue evidence="7">Whole organism</tissue>
    </source>
</reference>
<evidence type="ECO:0000256" key="3">
    <source>
        <dbReference type="ARBA" id="ARBA00022833"/>
    </source>
</evidence>
<dbReference type="AlphaFoldDB" id="A0A267FS04"/>
<keyword evidence="2 4" id="KW-0863">Zinc-finger</keyword>
<evidence type="ECO:0000256" key="4">
    <source>
        <dbReference type="PROSITE-ProRule" id="PRU00322"/>
    </source>
</evidence>
<dbReference type="PROSITE" id="PS50199">
    <property type="entry name" value="ZF_RANBP2_2"/>
    <property type="match status" value="1"/>
</dbReference>
<name>A0A267FS04_9PLAT</name>
<evidence type="ECO:0000256" key="5">
    <source>
        <dbReference type="SAM" id="MobiDB-lite"/>
    </source>
</evidence>
<feature type="compositionally biased region" description="Low complexity" evidence="5">
    <location>
        <begin position="59"/>
        <end position="79"/>
    </location>
</feature>
<keyword evidence="1" id="KW-0479">Metal-binding</keyword>